<protein>
    <submittedName>
        <fullName evidence="2">5389_t:CDS:1</fullName>
    </submittedName>
</protein>
<dbReference type="GO" id="GO:0005737">
    <property type="term" value="C:cytoplasm"/>
    <property type="evidence" value="ECO:0007669"/>
    <property type="project" value="TreeGrafter"/>
</dbReference>
<dbReference type="GO" id="GO:0005634">
    <property type="term" value="C:nucleus"/>
    <property type="evidence" value="ECO:0007669"/>
    <property type="project" value="TreeGrafter"/>
</dbReference>
<dbReference type="EMBL" id="CAJVPJ010001052">
    <property type="protein sequence ID" value="CAG8572955.1"/>
    <property type="molecule type" value="Genomic_DNA"/>
</dbReference>
<dbReference type="InterPro" id="IPR007724">
    <property type="entry name" value="Poly_GlycHdrlase"/>
</dbReference>
<dbReference type="GO" id="GO:0005975">
    <property type="term" value="P:carbohydrate metabolic process"/>
    <property type="evidence" value="ECO:0007669"/>
    <property type="project" value="InterPro"/>
</dbReference>
<dbReference type="Pfam" id="PF05028">
    <property type="entry name" value="PARG_cat_C"/>
    <property type="match status" value="1"/>
</dbReference>
<dbReference type="GO" id="GO:0004649">
    <property type="term" value="F:poly(ADP-ribose) glycohydrolase activity"/>
    <property type="evidence" value="ECO:0007669"/>
    <property type="project" value="InterPro"/>
</dbReference>
<dbReference type="InterPro" id="IPR046372">
    <property type="entry name" value="PARG_cat_C"/>
</dbReference>
<dbReference type="AlphaFoldDB" id="A0A9N9G2N4"/>
<dbReference type="GO" id="GO:0006282">
    <property type="term" value="P:regulation of DNA repair"/>
    <property type="evidence" value="ECO:0007669"/>
    <property type="project" value="InterPro"/>
</dbReference>
<organism evidence="2 3">
    <name type="scientific">Paraglomus occultum</name>
    <dbReference type="NCBI Taxonomy" id="144539"/>
    <lineage>
        <taxon>Eukaryota</taxon>
        <taxon>Fungi</taxon>
        <taxon>Fungi incertae sedis</taxon>
        <taxon>Mucoromycota</taxon>
        <taxon>Glomeromycotina</taxon>
        <taxon>Glomeromycetes</taxon>
        <taxon>Paraglomerales</taxon>
        <taxon>Paraglomeraceae</taxon>
        <taxon>Paraglomus</taxon>
    </lineage>
</organism>
<comment type="caution">
    <text evidence="2">The sequence shown here is derived from an EMBL/GenBank/DDBJ whole genome shotgun (WGS) entry which is preliminary data.</text>
</comment>
<gene>
    <name evidence="2" type="ORF">POCULU_LOCUS6090</name>
</gene>
<accession>A0A9N9G2N4</accession>
<evidence type="ECO:0000313" key="3">
    <source>
        <dbReference type="Proteomes" id="UP000789572"/>
    </source>
</evidence>
<dbReference type="GO" id="GO:0009225">
    <property type="term" value="P:nucleotide-sugar metabolic process"/>
    <property type="evidence" value="ECO:0007669"/>
    <property type="project" value="TreeGrafter"/>
</dbReference>
<dbReference type="Proteomes" id="UP000789572">
    <property type="component" value="Unassembled WGS sequence"/>
</dbReference>
<keyword evidence="3" id="KW-1185">Reference proteome</keyword>
<dbReference type="OrthoDB" id="1937899at2759"/>
<evidence type="ECO:0000259" key="1">
    <source>
        <dbReference type="Pfam" id="PF05028"/>
    </source>
</evidence>
<proteinExistence type="predicted"/>
<dbReference type="PANTHER" id="PTHR12837">
    <property type="entry name" value="POLY ADP-RIBOSE GLYCOHYDROLASE"/>
    <property type="match status" value="1"/>
</dbReference>
<name>A0A9N9G2N4_9GLOM</name>
<dbReference type="PANTHER" id="PTHR12837:SF0">
    <property type="entry name" value="POLY(ADP-RIBOSE) GLYCOHYDROLASE"/>
    <property type="match status" value="1"/>
</dbReference>
<dbReference type="GO" id="GO:1990966">
    <property type="term" value="P:ATP generation from poly-ADP-D-ribose"/>
    <property type="evidence" value="ECO:0007669"/>
    <property type="project" value="TreeGrafter"/>
</dbReference>
<reference evidence="2" key="1">
    <citation type="submission" date="2021-06" db="EMBL/GenBank/DDBJ databases">
        <authorList>
            <person name="Kallberg Y."/>
            <person name="Tangrot J."/>
            <person name="Rosling A."/>
        </authorList>
    </citation>
    <scope>NUCLEOTIDE SEQUENCE</scope>
    <source>
        <strain evidence="2">IA702</strain>
    </source>
</reference>
<evidence type="ECO:0000313" key="2">
    <source>
        <dbReference type="EMBL" id="CAG8572955.1"/>
    </source>
</evidence>
<sequence length="379" mass="42790">MTNNIDIAETIATIDKHLESHYGFDAKELVMKHPPRWTCHNKRLVYNLSCPDAHDSFRGKLEYSRWRQFKLPKQIDKREMEIEIRDDMFDYVPPEDDNTVVWYLNFADCHVFGYYSGRLLAQDELQCLEHPALCSLRESLSSTPFSSATLTTIHTTDGLTLATPILIRGVQRRCRIKTDRNDAEGRYGGLYGNQFAIAKPEVVTRATELFDKRIENDGNEYFSNIIAMEAPKYGSGHYGYGTIKKILSTAYTGFLAARYESLVEKGVLLRSHDPNNQHTTHNPDTAAFPKVIIHTGNWGCGAYGGSIPIMATLQFFAALVAGVDKVVYHSAGVPSKRQAMHGLDVYTKYLDSCEETVDIDKFAAAVEKMKFQWGFSNGT</sequence>
<feature type="domain" description="PARG catalytic Macro" evidence="1">
    <location>
        <begin position="206"/>
        <end position="332"/>
    </location>
</feature>